<dbReference type="SUPFAM" id="SSF50156">
    <property type="entry name" value="PDZ domain-like"/>
    <property type="match status" value="1"/>
</dbReference>
<keyword evidence="9 11" id="KW-0482">Metalloprotease</keyword>
<feature type="transmembrane region" description="Helical" evidence="11">
    <location>
        <begin position="396"/>
        <end position="415"/>
    </location>
</feature>
<evidence type="ECO:0000256" key="5">
    <source>
        <dbReference type="ARBA" id="ARBA00022692"/>
    </source>
</evidence>
<comment type="cofactor">
    <cofactor evidence="1 11">
        <name>Zn(2+)</name>
        <dbReference type="ChEBI" id="CHEBI:29105"/>
    </cofactor>
</comment>
<dbReference type="PANTHER" id="PTHR42837:SF2">
    <property type="entry name" value="MEMBRANE METALLOPROTEASE ARASP2, CHLOROPLASTIC-RELATED"/>
    <property type="match status" value="1"/>
</dbReference>
<keyword evidence="11" id="KW-0479">Metal-binding</keyword>
<comment type="subcellular location">
    <subcellularLocation>
        <location evidence="2">Membrane</location>
        <topology evidence="2">Multi-pass membrane protein</topology>
    </subcellularLocation>
</comment>
<comment type="similarity">
    <text evidence="3 11">Belongs to the peptidase M50B family.</text>
</comment>
<keyword evidence="8 11" id="KW-1133">Transmembrane helix</keyword>
<name>A0A9X1Y173_9BACL</name>
<keyword evidence="6 11" id="KW-0378">Hydrolase</keyword>
<dbReference type="Proteomes" id="UP001139534">
    <property type="component" value="Unassembled WGS sequence"/>
</dbReference>
<dbReference type="InterPro" id="IPR001478">
    <property type="entry name" value="PDZ"/>
</dbReference>
<evidence type="ECO:0000259" key="12">
    <source>
        <dbReference type="PROSITE" id="PS50106"/>
    </source>
</evidence>
<evidence type="ECO:0000256" key="6">
    <source>
        <dbReference type="ARBA" id="ARBA00022801"/>
    </source>
</evidence>
<keyword evidence="10 11" id="KW-0472">Membrane</keyword>
<dbReference type="Gene3D" id="2.30.42.10">
    <property type="match status" value="1"/>
</dbReference>
<accession>A0A9X1Y173</accession>
<evidence type="ECO:0000256" key="1">
    <source>
        <dbReference type="ARBA" id="ARBA00001947"/>
    </source>
</evidence>
<dbReference type="CDD" id="cd23081">
    <property type="entry name" value="cpPDZ_EcRseP-like"/>
    <property type="match status" value="1"/>
</dbReference>
<dbReference type="InterPro" id="IPR036034">
    <property type="entry name" value="PDZ_sf"/>
</dbReference>
<dbReference type="GO" id="GO:0006508">
    <property type="term" value="P:proteolysis"/>
    <property type="evidence" value="ECO:0007669"/>
    <property type="project" value="UniProtKB-KW"/>
</dbReference>
<reference evidence="13" key="1">
    <citation type="submission" date="2022-04" db="EMBL/GenBank/DDBJ databases">
        <authorList>
            <person name="Seo M.-J."/>
        </authorList>
    </citation>
    <scope>NUCLEOTIDE SEQUENCE</scope>
    <source>
        <strain evidence="13">MBLB2552</strain>
    </source>
</reference>
<dbReference type="PROSITE" id="PS50106">
    <property type="entry name" value="PDZ"/>
    <property type="match status" value="1"/>
</dbReference>
<protein>
    <recommendedName>
        <fullName evidence="11">Zinc metalloprotease</fullName>
        <ecNumber evidence="11">3.4.24.-</ecNumber>
    </recommendedName>
</protein>
<keyword evidence="14" id="KW-1185">Reference proteome</keyword>
<sequence length="424" mass="47348">MELLKIIFLTVLMFFVIVTVHEWGHYFFAKRAGILVREFAIGFGPKLLSFKRDETQFTLRLLPFGGYARMAGEDPELVQISDGQTIALRLENDLVRKIYLDRLDSRKNVIRGEVQHIDLEDDLAVRLDVDGETLTYKVHPQAMMVTKGKETQIAPRDRQYGSKTVGQRALSIFAGPLMNFILAFVLFALHTQMAGIPLDQPSHLQIGEVMKGMPAEEVGLKTGDIIETINGTPVGTDANKMIEMIQASKNQPMTWTVKRGEETLKVTITPKAAENEDGKIGSTIITVFPTRSASFGETFQVAEENMVNTTKAIFLGFQQLINRFNMDDLGGPVRTFEVTGQIAKQGIVQLTYWAAILSLYLGIFNLLPIPALDGSRLIFLGVEALRGKPIDPNREGMVHFIGFAMLFLLMIAVTYNDILRLIHG</sequence>
<dbReference type="EMBL" id="JALPRK010000015">
    <property type="protein sequence ID" value="MCK8488638.1"/>
    <property type="molecule type" value="Genomic_DNA"/>
</dbReference>
<feature type="transmembrane region" description="Helical" evidence="11">
    <location>
        <begin position="169"/>
        <end position="189"/>
    </location>
</feature>
<keyword evidence="7 11" id="KW-0862">Zinc</keyword>
<dbReference type="RefSeq" id="WP_248552704.1">
    <property type="nucleotide sequence ID" value="NZ_JALPRK010000015.1"/>
</dbReference>
<gene>
    <name evidence="13" type="primary">rseP</name>
    <name evidence="13" type="ORF">M0651_15790</name>
</gene>
<dbReference type="CDD" id="cd06163">
    <property type="entry name" value="S2P-M50_PDZ_RseP-like"/>
    <property type="match status" value="1"/>
</dbReference>
<evidence type="ECO:0000256" key="8">
    <source>
        <dbReference type="ARBA" id="ARBA00022989"/>
    </source>
</evidence>
<dbReference type="PANTHER" id="PTHR42837">
    <property type="entry name" value="REGULATOR OF SIGMA-E PROTEASE RSEP"/>
    <property type="match status" value="1"/>
</dbReference>
<dbReference type="Pfam" id="PF02163">
    <property type="entry name" value="Peptidase_M50"/>
    <property type="match status" value="1"/>
</dbReference>
<evidence type="ECO:0000256" key="11">
    <source>
        <dbReference type="RuleBase" id="RU362031"/>
    </source>
</evidence>
<comment type="caution">
    <text evidence="13">The sequence shown here is derived from an EMBL/GenBank/DDBJ whole genome shotgun (WGS) entry which is preliminary data.</text>
</comment>
<feature type="transmembrane region" description="Helical" evidence="11">
    <location>
        <begin position="6"/>
        <end position="28"/>
    </location>
</feature>
<dbReference type="InterPro" id="IPR008915">
    <property type="entry name" value="Peptidase_M50"/>
</dbReference>
<proteinExistence type="inferred from homology"/>
<feature type="domain" description="PDZ" evidence="12">
    <location>
        <begin position="195"/>
        <end position="248"/>
    </location>
</feature>
<evidence type="ECO:0000313" key="14">
    <source>
        <dbReference type="Proteomes" id="UP001139534"/>
    </source>
</evidence>
<dbReference type="NCBIfam" id="TIGR00054">
    <property type="entry name" value="RIP metalloprotease RseP"/>
    <property type="match status" value="1"/>
</dbReference>
<dbReference type="GO" id="GO:0046872">
    <property type="term" value="F:metal ion binding"/>
    <property type="evidence" value="ECO:0007669"/>
    <property type="project" value="UniProtKB-KW"/>
</dbReference>
<evidence type="ECO:0000256" key="4">
    <source>
        <dbReference type="ARBA" id="ARBA00022670"/>
    </source>
</evidence>
<keyword evidence="4" id="KW-0645">Protease</keyword>
<dbReference type="GO" id="GO:0016020">
    <property type="term" value="C:membrane"/>
    <property type="evidence" value="ECO:0007669"/>
    <property type="project" value="UniProtKB-SubCell"/>
</dbReference>
<evidence type="ECO:0000256" key="3">
    <source>
        <dbReference type="ARBA" id="ARBA00007931"/>
    </source>
</evidence>
<dbReference type="AlphaFoldDB" id="A0A9X1Y173"/>
<dbReference type="SMART" id="SM00228">
    <property type="entry name" value="PDZ"/>
    <property type="match status" value="1"/>
</dbReference>
<dbReference type="Pfam" id="PF17820">
    <property type="entry name" value="PDZ_6"/>
    <property type="match status" value="1"/>
</dbReference>
<organism evidence="13 14">
    <name type="scientific">Paenibacillus mellifer</name>
    <dbReference type="NCBI Taxonomy" id="2937794"/>
    <lineage>
        <taxon>Bacteria</taxon>
        <taxon>Bacillati</taxon>
        <taxon>Bacillota</taxon>
        <taxon>Bacilli</taxon>
        <taxon>Bacillales</taxon>
        <taxon>Paenibacillaceae</taxon>
        <taxon>Paenibacillus</taxon>
    </lineage>
</organism>
<evidence type="ECO:0000256" key="9">
    <source>
        <dbReference type="ARBA" id="ARBA00023049"/>
    </source>
</evidence>
<evidence type="ECO:0000313" key="13">
    <source>
        <dbReference type="EMBL" id="MCK8488638.1"/>
    </source>
</evidence>
<dbReference type="InterPro" id="IPR041489">
    <property type="entry name" value="PDZ_6"/>
</dbReference>
<evidence type="ECO:0000256" key="7">
    <source>
        <dbReference type="ARBA" id="ARBA00022833"/>
    </source>
</evidence>
<dbReference type="GO" id="GO:0004222">
    <property type="term" value="F:metalloendopeptidase activity"/>
    <property type="evidence" value="ECO:0007669"/>
    <property type="project" value="InterPro"/>
</dbReference>
<feature type="transmembrane region" description="Helical" evidence="11">
    <location>
        <begin position="350"/>
        <end position="367"/>
    </location>
</feature>
<evidence type="ECO:0000256" key="2">
    <source>
        <dbReference type="ARBA" id="ARBA00004141"/>
    </source>
</evidence>
<evidence type="ECO:0000256" key="10">
    <source>
        <dbReference type="ARBA" id="ARBA00023136"/>
    </source>
</evidence>
<dbReference type="InterPro" id="IPR004387">
    <property type="entry name" value="Pept_M50_Zn"/>
</dbReference>
<dbReference type="EC" id="3.4.24.-" evidence="11"/>
<keyword evidence="5 11" id="KW-0812">Transmembrane</keyword>